<reference evidence="1" key="1">
    <citation type="submission" date="2020-05" db="UniProtKB">
        <authorList>
            <consortium name="EnsemblMetazoa"/>
        </authorList>
    </citation>
    <scope>IDENTIFICATION</scope>
    <source>
        <strain evidence="1">FUMOZ</strain>
    </source>
</reference>
<proteinExistence type="predicted"/>
<protein>
    <submittedName>
        <fullName evidence="1">Uncharacterized protein</fullName>
    </submittedName>
</protein>
<dbReference type="VEuPathDB" id="VectorBase:AFUN019092"/>
<dbReference type="AlphaFoldDB" id="A0A4Y0BG73"/>
<dbReference type="EnsemblMetazoa" id="AFUN019092-RA">
    <property type="protein sequence ID" value="AFUN019092-PA"/>
    <property type="gene ID" value="AFUN019092"/>
</dbReference>
<evidence type="ECO:0000313" key="1">
    <source>
        <dbReference type="EnsemblMetazoa" id="AFUN019092-PA"/>
    </source>
</evidence>
<organism evidence="1">
    <name type="scientific">Anopheles funestus</name>
    <name type="common">African malaria mosquito</name>
    <dbReference type="NCBI Taxonomy" id="62324"/>
    <lineage>
        <taxon>Eukaryota</taxon>
        <taxon>Metazoa</taxon>
        <taxon>Ecdysozoa</taxon>
        <taxon>Arthropoda</taxon>
        <taxon>Hexapoda</taxon>
        <taxon>Insecta</taxon>
        <taxon>Pterygota</taxon>
        <taxon>Neoptera</taxon>
        <taxon>Endopterygota</taxon>
        <taxon>Diptera</taxon>
        <taxon>Nematocera</taxon>
        <taxon>Culicoidea</taxon>
        <taxon>Culicidae</taxon>
        <taxon>Anophelinae</taxon>
        <taxon>Anopheles</taxon>
    </lineage>
</organism>
<accession>A0A4Y0BG73</accession>
<name>A0A4Y0BG73_ANOFN</name>
<sequence>MCTERVRALFLCSLRRLHFMSVNPFFCTPFPFCREHTFGDIFTVVIRPAQREKLYFTKAYHASVNRVSPVR</sequence>